<reference evidence="1" key="1">
    <citation type="submission" date="2020-01" db="EMBL/GenBank/DDBJ databases">
        <authorList>
            <person name="Meier V. D."/>
            <person name="Meier V D."/>
        </authorList>
    </citation>
    <scope>NUCLEOTIDE SEQUENCE</scope>
    <source>
        <strain evidence="1">HLG_WM_MAG_10</strain>
    </source>
</reference>
<dbReference type="NCBIfam" id="TIGR03519">
    <property type="entry name" value="T9SS_PorP_fam"/>
    <property type="match status" value="1"/>
</dbReference>
<dbReference type="EMBL" id="CACVAQ010000020">
    <property type="protein sequence ID" value="CAA6799070.1"/>
    <property type="molecule type" value="Genomic_DNA"/>
</dbReference>
<dbReference type="AlphaFoldDB" id="A0A6S6S7U8"/>
<proteinExistence type="predicted"/>
<accession>A0A6S6S7U8</accession>
<protein>
    <submittedName>
        <fullName evidence="1">Bacteroidetes-specific putative membrane protein</fullName>
    </submittedName>
</protein>
<organism evidence="1">
    <name type="scientific">uncultured Aureispira sp</name>
    <dbReference type="NCBI Taxonomy" id="1331704"/>
    <lineage>
        <taxon>Bacteria</taxon>
        <taxon>Pseudomonadati</taxon>
        <taxon>Bacteroidota</taxon>
        <taxon>Saprospiria</taxon>
        <taxon>Saprospirales</taxon>
        <taxon>Saprospiraceae</taxon>
        <taxon>Aureispira</taxon>
        <taxon>environmental samples</taxon>
    </lineage>
</organism>
<gene>
    <name evidence="1" type="ORF">HELGO_WM10308</name>
</gene>
<name>A0A6S6S7U8_9BACT</name>
<dbReference type="Pfam" id="PF11751">
    <property type="entry name" value="PorP_SprF"/>
    <property type="match status" value="1"/>
</dbReference>
<evidence type="ECO:0000313" key="1">
    <source>
        <dbReference type="EMBL" id="CAA6799070.1"/>
    </source>
</evidence>
<dbReference type="InterPro" id="IPR019861">
    <property type="entry name" value="PorP/SprF_Bacteroidetes"/>
</dbReference>
<sequence length="369" mass="39896">MPSQKEKNQNLKIMKLGKFFTFIVVALVANLNAIQAQDIHFSQFYVSNLTLNPATTGVMSCQMRVSAIYRNQWASVAGENAFNTFGLGVEGKFEAGTNDFVGAGLSVWVDRAGASSFTAVQASVSGSYMKKIGGRRANEHFLVAGGQVGFTQRSIRLDELRWGSNWDGTRYNGSLPTNESVYSRSLSVADISAGLLWFSALDKDNESNVYAGIGFQHLTKANLSFMNPGSELLYTRFTIHGGGEARVARRLAIVPNFALMVQGPSTQLNVGTGVKFDFSKKASSSQAFTVGAYVRGANRVLDDAETAGFGADAIVALIRLRFGSSHIGLSYDINISPLMAASNGNGGFEFSYVWTLCNRKGRRLGCPTF</sequence>